<dbReference type="Gene3D" id="1.10.405.20">
    <property type="match status" value="1"/>
</dbReference>
<organism evidence="2 3">
    <name type="scientific">Rhodoplanes roseus</name>
    <dbReference type="NCBI Taxonomy" id="29409"/>
    <lineage>
        <taxon>Bacteria</taxon>
        <taxon>Pseudomonadati</taxon>
        <taxon>Pseudomonadota</taxon>
        <taxon>Alphaproteobacteria</taxon>
        <taxon>Hyphomicrobiales</taxon>
        <taxon>Nitrobacteraceae</taxon>
        <taxon>Rhodoplanes</taxon>
    </lineage>
</organism>
<name>A0A327KRJ8_9BRAD</name>
<dbReference type="Gene3D" id="3.50.50.60">
    <property type="entry name" value="FAD/NAD(P)-binding domain"/>
    <property type="match status" value="1"/>
</dbReference>
<sequence>MDEGREPRLKIAVVGTGISGMAAAWLLAQRHDVTVFERAERIGGHSNTVRTPKQHGSLPVDTGFIVYNETTYPNLTALFAHLDVPTQATDMSLAVSLDDGALEYGGGSFAALLAQKRNLLRPRFWSMLAGLVRFYREAPRDAGSLDEVHVTLGDYLKQNGYSRAFRDDHLLPMAGAIWSAAPQEMLEYPAAAFIRFHENHGLLKIVDRPVWRTVVGGSASYVERLTRSFRDRIRLDCGVAHVRRHAAGVTVIDQNGEQHAFDHVVIATHADQALALLADPSLDERALLGAFRYSRNVAVLHADDSLMPKRRAAWSSWNAIGTRTGPDDKPRVTVTYWMNRLQNLPDETPLFVTLNPPRPPKPGTLIQTEIYEHPLFDLAAFAAQRQLWSLQGVGNTWYCGAHFGAGFHEDGLQAGLAVAEAIGGVRRPWTVANESGRIPLDPARVRVPQPTLPA</sequence>
<dbReference type="Proteomes" id="UP000249130">
    <property type="component" value="Unassembled WGS sequence"/>
</dbReference>
<dbReference type="GO" id="GO:0016491">
    <property type="term" value="F:oxidoreductase activity"/>
    <property type="evidence" value="ECO:0007669"/>
    <property type="project" value="InterPro"/>
</dbReference>
<evidence type="ECO:0000313" key="2">
    <source>
        <dbReference type="EMBL" id="RAI41041.1"/>
    </source>
</evidence>
<dbReference type="Gene3D" id="3.30.70.1990">
    <property type="match status" value="1"/>
</dbReference>
<accession>A0A327KRJ8</accession>
<dbReference type="InterPro" id="IPR050464">
    <property type="entry name" value="Zeta_carotene_desat/Oxidored"/>
</dbReference>
<dbReference type="SUPFAM" id="SSF51905">
    <property type="entry name" value="FAD/NAD(P)-binding domain"/>
    <property type="match status" value="1"/>
</dbReference>
<keyword evidence="3" id="KW-1185">Reference proteome</keyword>
<dbReference type="AlphaFoldDB" id="A0A327KRJ8"/>
<gene>
    <name evidence="2" type="ORF">CH341_22480</name>
</gene>
<proteinExistence type="predicted"/>
<dbReference type="EMBL" id="NPEX01000205">
    <property type="protein sequence ID" value="RAI41041.1"/>
    <property type="molecule type" value="Genomic_DNA"/>
</dbReference>
<dbReference type="InterPro" id="IPR002937">
    <property type="entry name" value="Amino_oxidase"/>
</dbReference>
<dbReference type="OrthoDB" id="20837at2"/>
<feature type="domain" description="Amine oxidase" evidence="1">
    <location>
        <begin position="18"/>
        <end position="294"/>
    </location>
</feature>
<protein>
    <submittedName>
        <fullName evidence="2">NAD/FAD-binding protein</fullName>
    </submittedName>
</protein>
<dbReference type="FunFam" id="1.10.405.20:FF:000001">
    <property type="entry name" value="Amine oxidase"/>
    <property type="match status" value="1"/>
</dbReference>
<dbReference type="PANTHER" id="PTHR42923">
    <property type="entry name" value="PROTOPORPHYRINOGEN OXIDASE"/>
    <property type="match status" value="1"/>
</dbReference>
<reference evidence="2 3" key="1">
    <citation type="submission" date="2017-07" db="EMBL/GenBank/DDBJ databases">
        <title>Draft Genome Sequences of Select Purple Nonsulfur Bacteria.</title>
        <authorList>
            <person name="Lasarre B."/>
            <person name="Mckinlay J.B."/>
        </authorList>
    </citation>
    <scope>NUCLEOTIDE SEQUENCE [LARGE SCALE GENOMIC DNA]</scope>
    <source>
        <strain evidence="2 3">DSM 5909</strain>
    </source>
</reference>
<evidence type="ECO:0000259" key="1">
    <source>
        <dbReference type="Pfam" id="PF01593"/>
    </source>
</evidence>
<dbReference type="InterPro" id="IPR036188">
    <property type="entry name" value="FAD/NAD-bd_sf"/>
</dbReference>
<comment type="caution">
    <text evidence="2">The sequence shown here is derived from an EMBL/GenBank/DDBJ whole genome shotgun (WGS) entry which is preliminary data.</text>
</comment>
<dbReference type="Pfam" id="PF01593">
    <property type="entry name" value="Amino_oxidase"/>
    <property type="match status" value="1"/>
</dbReference>
<dbReference type="RefSeq" id="WP_111421242.1">
    <property type="nucleotide sequence ID" value="NZ_NPEX01000205.1"/>
</dbReference>
<dbReference type="PANTHER" id="PTHR42923:SF17">
    <property type="entry name" value="AMINE OXIDASE DOMAIN-CONTAINING PROTEIN"/>
    <property type="match status" value="1"/>
</dbReference>
<evidence type="ECO:0000313" key="3">
    <source>
        <dbReference type="Proteomes" id="UP000249130"/>
    </source>
</evidence>